<dbReference type="RefSeq" id="WP_379232775.1">
    <property type="nucleotide sequence ID" value="NZ_JBHSTE010000002.1"/>
</dbReference>
<evidence type="ECO:0000313" key="2">
    <source>
        <dbReference type="EMBL" id="MFC6332425.1"/>
    </source>
</evidence>
<protein>
    <submittedName>
        <fullName evidence="2">DUF1540 domain-containing protein</fullName>
    </submittedName>
</protein>
<dbReference type="EMBL" id="JBHSTE010000002">
    <property type="protein sequence ID" value="MFC6332425.1"/>
    <property type="molecule type" value="Genomic_DNA"/>
</dbReference>
<organism evidence="2 3">
    <name type="scientific">Paenibacillus septentrionalis</name>
    <dbReference type="NCBI Taxonomy" id="429342"/>
    <lineage>
        <taxon>Bacteria</taxon>
        <taxon>Bacillati</taxon>
        <taxon>Bacillota</taxon>
        <taxon>Bacilli</taxon>
        <taxon>Bacillales</taxon>
        <taxon>Paenibacillaceae</taxon>
        <taxon>Paenibacillus</taxon>
    </lineage>
</organism>
<dbReference type="InterPro" id="IPR011437">
    <property type="entry name" value="DUF1540"/>
</dbReference>
<proteinExistence type="predicted"/>
<reference evidence="3" key="1">
    <citation type="journal article" date="2019" name="Int. J. Syst. Evol. Microbiol.">
        <title>The Global Catalogue of Microorganisms (GCM) 10K type strain sequencing project: providing services to taxonomists for standard genome sequencing and annotation.</title>
        <authorList>
            <consortium name="The Broad Institute Genomics Platform"/>
            <consortium name="The Broad Institute Genome Sequencing Center for Infectious Disease"/>
            <person name="Wu L."/>
            <person name="Ma J."/>
        </authorList>
    </citation>
    <scope>NUCLEOTIDE SEQUENCE [LARGE SCALE GENOMIC DNA]</scope>
    <source>
        <strain evidence="3">PCU 280</strain>
    </source>
</reference>
<evidence type="ECO:0000313" key="3">
    <source>
        <dbReference type="Proteomes" id="UP001596233"/>
    </source>
</evidence>
<dbReference type="Proteomes" id="UP001596233">
    <property type="component" value="Unassembled WGS sequence"/>
</dbReference>
<name>A0ABW1V3V5_9BACL</name>
<keyword evidence="3" id="KW-1185">Reference proteome</keyword>
<feature type="domain" description="DUF1540" evidence="1">
    <location>
        <begin position="5"/>
        <end position="66"/>
    </location>
</feature>
<sequence length="70" mass="7857">MPKGVACTVSNCKFWGENNRCFAEEIQIEIDAHSKMNYKEEFSAELAEPGHKDVAKQSAETCCLTFVRKG</sequence>
<comment type="caution">
    <text evidence="2">The sequence shown here is derived from an EMBL/GenBank/DDBJ whole genome shotgun (WGS) entry which is preliminary data.</text>
</comment>
<accession>A0ABW1V3V5</accession>
<dbReference type="Pfam" id="PF07561">
    <property type="entry name" value="DUF1540"/>
    <property type="match status" value="1"/>
</dbReference>
<evidence type="ECO:0000259" key="1">
    <source>
        <dbReference type="Pfam" id="PF07561"/>
    </source>
</evidence>
<gene>
    <name evidence="2" type="ORF">ACFP56_07285</name>
</gene>